<dbReference type="InterPro" id="IPR011089">
    <property type="entry name" value="GmrSD_C"/>
</dbReference>
<feature type="domain" description="GmrSD restriction endonucleases N-terminal" evidence="1">
    <location>
        <begin position="11"/>
        <end position="206"/>
    </location>
</feature>
<dbReference type="Pfam" id="PF03235">
    <property type="entry name" value="GmrSD_N"/>
    <property type="match status" value="1"/>
</dbReference>
<evidence type="ECO:0000313" key="4">
    <source>
        <dbReference type="Proteomes" id="UP000076586"/>
    </source>
</evidence>
<dbReference type="STRING" id="681398.PJIAN_4189"/>
<dbReference type="PANTHER" id="PTHR35149:SF1">
    <property type="entry name" value="DUF5655 DOMAIN-CONTAINING PROTEIN"/>
    <property type="match status" value="1"/>
</dbReference>
<protein>
    <recommendedName>
        <fullName evidence="5">DUF262 domain-containing protein</fullName>
    </recommendedName>
</protein>
<proteinExistence type="predicted"/>
<sequence length="660" mass="77816">MSQNPKHYTVREFFSSDQYIIPIYQRNYAWGEGEITQLIQDIVDYKKSYNTFYYIGTLVVWERKLDGTVIYETIDGQQRLTTLSILLSLINKEYLELKWFSQPRLKFDSRTHSTATLDALFYGYEPDDNHCNTAIKDGYKTAKRALERILNEKEFNLSIEEFTTFLLDKVTILRVPVPTDTDLNHYFEIMNSRGEQLEKHEVLKAKCLEVLDESDRYAFNTVWEACANMEKYVQYGFTTDERDLLFGKGTETKWDELTDERNFYASLRVKPEEKSKPKEGSQNMFSIQDIVDNKIVIGAGNTSDTGEESERFNTIINFSNFLLHILRIQTGENIALDDKRLIPQFEQYLKADNKKEFVRTFGYNLLKGKYLFDKYIIKREYTKGKDQWSLKKLKLGDSGSVSYVNTFGAEDSNDDINRENLMLLSMFHVSTPTLVYKHWLNAVLKFVFLNPKTEGETYRTYLENLAKAFLVRRYIANEPEDFFTLIYGETAVDADSCFDHITDDCIDFSKLDSGTAVENFIFNYLDYLLWKDYRRDKKYFRINGDFAFDDNRVRDFEFSFRSSVEHYYPQNPIDSAMKLKDKDQMWLDNFGNLCLISSSKNSRLSNFMPSAKKDHYRSSQKIDSIKQRIMMEYEYWDTNGDNQFNEIKDHGERMKEILMS</sequence>
<dbReference type="EMBL" id="BDCR01000004">
    <property type="protein sequence ID" value="GAT63650.1"/>
    <property type="molecule type" value="Genomic_DNA"/>
</dbReference>
<evidence type="ECO:0000313" key="3">
    <source>
        <dbReference type="EMBL" id="GAT63650.1"/>
    </source>
</evidence>
<reference evidence="4" key="2">
    <citation type="journal article" date="2017" name="Genome Announc.">
        <title>Draft genome sequence of Paludibacter jiangxiensis NM7(T), a propionate-producing fermentative bacterium.</title>
        <authorList>
            <person name="Qiu Y.-L."/>
            <person name="Tourlousse D.M."/>
            <person name="Matsuura N."/>
            <person name="Ohashi A."/>
            <person name="Sekiguchi Y."/>
        </authorList>
    </citation>
    <scope>NUCLEOTIDE SEQUENCE [LARGE SCALE GENOMIC DNA]</scope>
    <source>
        <strain evidence="4">NM7</strain>
    </source>
</reference>
<dbReference type="Proteomes" id="UP000076586">
    <property type="component" value="Unassembled WGS sequence"/>
</dbReference>
<accession>A0A161LSE4</accession>
<dbReference type="OrthoDB" id="9798761at2"/>
<gene>
    <name evidence="3" type="ORF">PJIAN_4189</name>
</gene>
<name>A0A161LSE4_9BACT</name>
<dbReference type="PANTHER" id="PTHR35149">
    <property type="entry name" value="SLL5132 PROTEIN"/>
    <property type="match status" value="1"/>
</dbReference>
<feature type="domain" description="GmrSD restriction endonucleases C-terminal" evidence="2">
    <location>
        <begin position="525"/>
        <end position="622"/>
    </location>
</feature>
<comment type="caution">
    <text evidence="3">The sequence shown here is derived from an EMBL/GenBank/DDBJ whole genome shotgun (WGS) entry which is preliminary data.</text>
</comment>
<dbReference type="RefSeq" id="WP_068705055.1">
    <property type="nucleotide sequence ID" value="NZ_BDCR01000004.1"/>
</dbReference>
<reference evidence="4" key="1">
    <citation type="submission" date="2016-04" db="EMBL/GenBank/DDBJ databases">
        <title>Draft genome sequence of Paludibacter jiangxiensis strain NM7.</title>
        <authorList>
            <person name="Qiu Y."/>
            <person name="Matsuura N."/>
            <person name="Ohashi A."/>
            <person name="Tourlousse M.D."/>
            <person name="Sekiguchi Y."/>
        </authorList>
    </citation>
    <scope>NUCLEOTIDE SEQUENCE [LARGE SCALE GENOMIC DNA]</scope>
    <source>
        <strain evidence="4">NM7</strain>
    </source>
</reference>
<dbReference type="InterPro" id="IPR004919">
    <property type="entry name" value="GmrSD_N"/>
</dbReference>
<evidence type="ECO:0000259" key="2">
    <source>
        <dbReference type="Pfam" id="PF07510"/>
    </source>
</evidence>
<keyword evidence="4" id="KW-1185">Reference proteome</keyword>
<organism evidence="3 4">
    <name type="scientific">Paludibacter jiangxiensis</name>
    <dbReference type="NCBI Taxonomy" id="681398"/>
    <lineage>
        <taxon>Bacteria</taxon>
        <taxon>Pseudomonadati</taxon>
        <taxon>Bacteroidota</taxon>
        <taxon>Bacteroidia</taxon>
        <taxon>Bacteroidales</taxon>
        <taxon>Paludibacteraceae</taxon>
        <taxon>Paludibacter</taxon>
    </lineage>
</organism>
<evidence type="ECO:0000259" key="1">
    <source>
        <dbReference type="Pfam" id="PF03235"/>
    </source>
</evidence>
<evidence type="ECO:0008006" key="5">
    <source>
        <dbReference type="Google" id="ProtNLM"/>
    </source>
</evidence>
<dbReference type="AlphaFoldDB" id="A0A161LSE4"/>
<dbReference type="Pfam" id="PF07510">
    <property type="entry name" value="GmrSD_C"/>
    <property type="match status" value="1"/>
</dbReference>